<dbReference type="Pfam" id="PF00503">
    <property type="entry name" value="G-alpha"/>
    <property type="match status" value="1"/>
</dbReference>
<evidence type="ECO:0000313" key="12">
    <source>
        <dbReference type="Proteomes" id="UP000325313"/>
    </source>
</evidence>
<organism evidence="11 12">
    <name type="scientific">Puccinia graminis f. sp. tritici</name>
    <dbReference type="NCBI Taxonomy" id="56615"/>
    <lineage>
        <taxon>Eukaryota</taxon>
        <taxon>Fungi</taxon>
        <taxon>Dikarya</taxon>
        <taxon>Basidiomycota</taxon>
        <taxon>Pucciniomycotina</taxon>
        <taxon>Pucciniomycetes</taxon>
        <taxon>Pucciniales</taxon>
        <taxon>Pucciniaceae</taxon>
        <taxon>Puccinia</taxon>
    </lineage>
</organism>
<dbReference type="GO" id="GO:0031683">
    <property type="term" value="F:G-protein beta/gamma-subunit complex binding"/>
    <property type="evidence" value="ECO:0007669"/>
    <property type="project" value="InterPro"/>
</dbReference>
<dbReference type="GO" id="GO:0007189">
    <property type="term" value="P:adenylate cyclase-activating G protein-coupled receptor signaling pathway"/>
    <property type="evidence" value="ECO:0007669"/>
    <property type="project" value="TreeGrafter"/>
</dbReference>
<evidence type="ECO:0000256" key="7">
    <source>
        <dbReference type="ARBA" id="ARBA00023224"/>
    </source>
</evidence>
<dbReference type="GO" id="GO:0046872">
    <property type="term" value="F:metal ion binding"/>
    <property type="evidence" value="ECO:0007669"/>
    <property type="project" value="UniProtKB-KW"/>
</dbReference>
<keyword evidence="7" id="KW-0807">Transducer</keyword>
<dbReference type="EMBL" id="VDEP01000270">
    <property type="protein sequence ID" value="KAA1116857.1"/>
    <property type="molecule type" value="Genomic_DNA"/>
</dbReference>
<gene>
    <name evidence="11" type="primary">GPA2_3</name>
    <name evidence="11" type="ORF">PGTUg99_027089</name>
</gene>
<dbReference type="AlphaFoldDB" id="A0A5B0QU76"/>
<accession>A0A5B0QU76</accession>
<dbReference type="GO" id="GO:0001664">
    <property type="term" value="F:G protein-coupled receptor binding"/>
    <property type="evidence" value="ECO:0007669"/>
    <property type="project" value="TreeGrafter"/>
</dbReference>
<keyword evidence="3 9" id="KW-0547">Nucleotide-binding</keyword>
<evidence type="ECO:0000256" key="8">
    <source>
        <dbReference type="ARBA" id="ARBA00023288"/>
    </source>
</evidence>
<feature type="binding site" evidence="10">
    <location>
        <position position="228"/>
    </location>
    <ligand>
        <name>Mg(2+)</name>
        <dbReference type="ChEBI" id="CHEBI:18420"/>
    </ligand>
</feature>
<dbReference type="GO" id="GO:0005737">
    <property type="term" value="C:cytoplasm"/>
    <property type="evidence" value="ECO:0007669"/>
    <property type="project" value="TreeGrafter"/>
</dbReference>
<evidence type="ECO:0000256" key="6">
    <source>
        <dbReference type="ARBA" id="ARBA00023139"/>
    </source>
</evidence>
<dbReference type="PANTHER" id="PTHR10218">
    <property type="entry name" value="GTP-BINDING PROTEIN ALPHA SUBUNIT"/>
    <property type="match status" value="1"/>
</dbReference>
<name>A0A5B0QU76_PUCGR</name>
<evidence type="ECO:0000313" key="11">
    <source>
        <dbReference type="EMBL" id="KAA1116857.1"/>
    </source>
</evidence>
<evidence type="ECO:0000256" key="9">
    <source>
        <dbReference type="PIRSR" id="PIRSR601019-1"/>
    </source>
</evidence>
<keyword evidence="1" id="KW-0519">Myristate</keyword>
<keyword evidence="5 9" id="KW-0342">GTP-binding</keyword>
<feature type="binding site" evidence="9">
    <location>
        <begin position="197"/>
        <end position="198"/>
    </location>
    <ligand>
        <name>GTP</name>
        <dbReference type="ChEBI" id="CHEBI:37565"/>
    </ligand>
</feature>
<keyword evidence="4 10" id="KW-0460">Magnesium</keyword>
<dbReference type="PANTHER" id="PTHR10218:SF369">
    <property type="entry name" value="GUANINE NUCLEOTIDE-BINDING PROTEIN ALPHA-2 SUBUNIT"/>
    <property type="match status" value="1"/>
</dbReference>
<keyword evidence="2 10" id="KW-0479">Metal-binding</keyword>
<dbReference type="GO" id="GO:0003924">
    <property type="term" value="F:GTPase activity"/>
    <property type="evidence" value="ECO:0007669"/>
    <property type="project" value="InterPro"/>
</dbReference>
<evidence type="ECO:0000256" key="5">
    <source>
        <dbReference type="ARBA" id="ARBA00023134"/>
    </source>
</evidence>
<dbReference type="InterPro" id="IPR001019">
    <property type="entry name" value="Gprotein_alpha_su"/>
</dbReference>
<dbReference type="GO" id="GO:0032502">
    <property type="term" value="P:developmental process"/>
    <property type="evidence" value="ECO:0007669"/>
    <property type="project" value="UniProtKB-ARBA"/>
</dbReference>
<dbReference type="GO" id="GO:0005834">
    <property type="term" value="C:heterotrimeric G-protein complex"/>
    <property type="evidence" value="ECO:0007669"/>
    <property type="project" value="TreeGrafter"/>
</dbReference>
<sequence>MEEKRQLSWKRSQPWPDQSKHLKTATILGLELDFVQLRSEEYSNQDSRIPSSVNSCSMTGDGGGPSVMQCGVHAGNGFFGLGSLIDLNLFQQNSCSMGQPTSPFYNMGGELLVFKLTTYKNIIDSVQAVVVAMRKLKLDPVESVNQCYSDMILDYRLDFNQHGGGLNPQIVRSIESLWHDPIIPAVLDRGSEFYVMDSSGYFFDHVHRIGQMDYIPNEVDILIARTKTAGISETKSTFDLCFCYILDSRRTVQSRQLKGHPDTLLFGLRI</sequence>
<feature type="binding site" evidence="9">
    <location>
        <begin position="222"/>
        <end position="228"/>
    </location>
    <ligand>
        <name>GTP</name>
        <dbReference type="ChEBI" id="CHEBI:37565"/>
    </ligand>
</feature>
<evidence type="ECO:0000256" key="10">
    <source>
        <dbReference type="PIRSR" id="PIRSR601019-2"/>
    </source>
</evidence>
<dbReference type="PROSITE" id="PS51882">
    <property type="entry name" value="G_ALPHA"/>
    <property type="match status" value="1"/>
</dbReference>
<dbReference type="FunFam" id="1.10.400.10:FF:000007">
    <property type="entry name" value="Guanine nucleotide-binding protein subunit alpha"/>
    <property type="match status" value="1"/>
</dbReference>
<keyword evidence="6" id="KW-0564">Palmitate</keyword>
<reference evidence="11 12" key="1">
    <citation type="submission" date="2019-05" db="EMBL/GenBank/DDBJ databases">
        <title>Emergence of the Ug99 lineage of the wheat stem rust pathogen through somatic hybridization.</title>
        <authorList>
            <person name="Li F."/>
            <person name="Upadhyaya N.M."/>
            <person name="Sperschneider J."/>
            <person name="Matny O."/>
            <person name="Nguyen-Phuc H."/>
            <person name="Mago R."/>
            <person name="Raley C."/>
            <person name="Miller M.E."/>
            <person name="Silverstein K.A.T."/>
            <person name="Henningsen E."/>
            <person name="Hirsch C.D."/>
            <person name="Visser B."/>
            <person name="Pretorius Z.A."/>
            <person name="Steffenson B.J."/>
            <person name="Schwessinger B."/>
            <person name="Dodds P.N."/>
            <person name="Figueroa M."/>
        </authorList>
    </citation>
    <scope>NUCLEOTIDE SEQUENCE [LARGE SCALE GENOMIC DNA]</scope>
    <source>
        <strain evidence="11 12">Ug99</strain>
    </source>
</reference>
<evidence type="ECO:0000256" key="4">
    <source>
        <dbReference type="ARBA" id="ARBA00022842"/>
    </source>
</evidence>
<dbReference type="SMART" id="SM00275">
    <property type="entry name" value="G_alpha"/>
    <property type="match status" value="1"/>
</dbReference>
<dbReference type="GO" id="GO:0005525">
    <property type="term" value="F:GTP binding"/>
    <property type="evidence" value="ECO:0007669"/>
    <property type="project" value="UniProtKB-KW"/>
</dbReference>
<evidence type="ECO:0000256" key="2">
    <source>
        <dbReference type="ARBA" id="ARBA00022723"/>
    </source>
</evidence>
<evidence type="ECO:0000256" key="3">
    <source>
        <dbReference type="ARBA" id="ARBA00022741"/>
    </source>
</evidence>
<dbReference type="InterPro" id="IPR011025">
    <property type="entry name" value="GproteinA_insert"/>
</dbReference>
<dbReference type="Proteomes" id="UP000325313">
    <property type="component" value="Unassembled WGS sequence"/>
</dbReference>
<dbReference type="Gene3D" id="1.10.400.10">
    <property type="entry name" value="GI Alpha 1, domain 2-like"/>
    <property type="match status" value="1"/>
</dbReference>
<protein>
    <submittedName>
        <fullName evidence="11">Guanine nucleotide-binding protein alpha-2 subunit</fullName>
    </submittedName>
</protein>
<keyword evidence="8" id="KW-0449">Lipoprotein</keyword>
<proteinExistence type="predicted"/>
<evidence type="ECO:0000256" key="1">
    <source>
        <dbReference type="ARBA" id="ARBA00022707"/>
    </source>
</evidence>
<comment type="caution">
    <text evidence="11">The sequence shown here is derived from an EMBL/GenBank/DDBJ whole genome shotgun (WGS) entry which is preliminary data.</text>
</comment>
<dbReference type="SUPFAM" id="SSF47895">
    <property type="entry name" value="Transducin (alpha subunit), insertion domain"/>
    <property type="match status" value="1"/>
</dbReference>